<dbReference type="Gene3D" id="2.40.20.10">
    <property type="entry name" value="Plasminogen Kringle 4"/>
    <property type="match status" value="2"/>
</dbReference>
<dbReference type="InterPro" id="IPR000001">
    <property type="entry name" value="Kringle"/>
</dbReference>
<evidence type="ECO:0000256" key="2">
    <source>
        <dbReference type="ARBA" id="ARBA00023157"/>
    </source>
</evidence>
<dbReference type="InterPro" id="IPR013806">
    <property type="entry name" value="Kringle-like"/>
</dbReference>
<dbReference type="SMART" id="SM00130">
    <property type="entry name" value="KR"/>
    <property type="match status" value="1"/>
</dbReference>
<dbReference type="InterPro" id="IPR038178">
    <property type="entry name" value="Kringle_sf"/>
</dbReference>
<evidence type="ECO:0000256" key="1">
    <source>
        <dbReference type="ARBA" id="ARBA00022572"/>
    </source>
</evidence>
<reference evidence="6" key="1">
    <citation type="submission" date="2025-08" db="UniProtKB">
        <authorList>
            <consortium name="RefSeq"/>
        </authorList>
    </citation>
    <scope>IDENTIFICATION</scope>
</reference>
<dbReference type="RefSeq" id="XP_005100362.1">
    <property type="nucleotide sequence ID" value="XM_005100305.1"/>
</dbReference>
<keyword evidence="1 3" id="KW-0420">Kringle</keyword>
<evidence type="ECO:0000259" key="4">
    <source>
        <dbReference type="PROSITE" id="PS50070"/>
    </source>
</evidence>
<evidence type="ECO:0000313" key="5">
    <source>
        <dbReference type="Proteomes" id="UP000694888"/>
    </source>
</evidence>
<gene>
    <name evidence="6" type="primary">LOC101858863</name>
</gene>
<protein>
    <submittedName>
        <fullName evidence="6">Plasminogen-like</fullName>
    </submittedName>
</protein>
<comment type="caution">
    <text evidence="3">Lacks conserved residue(s) required for the propagation of feature annotation.</text>
</comment>
<evidence type="ECO:0000256" key="3">
    <source>
        <dbReference type="PROSITE-ProRule" id="PRU00121"/>
    </source>
</evidence>
<keyword evidence="2" id="KW-1015">Disulfide bond</keyword>
<sequence length="173" mass="19915">MECLTKGPESYRGILSFSVLGNKCDYWKDYFSDDDYLNFGFGGTVHNARNYCRGFPRPYNNSEISNNDDRPWCYVNGVVESCGVNTCLALPLRIYFQVDTCIPPWNTDGTDYQGYLDFVMTNRGNRLSCDPWYSQGDFSMSGACPMAWVQLFPSRNSSHNYCRNPDRRYELAP</sequence>
<name>A0ABM0JSA2_APLCA</name>
<evidence type="ECO:0000313" key="6">
    <source>
        <dbReference type="RefSeq" id="XP_005100362.1"/>
    </source>
</evidence>
<organism evidence="5 6">
    <name type="scientific">Aplysia californica</name>
    <name type="common">California sea hare</name>
    <dbReference type="NCBI Taxonomy" id="6500"/>
    <lineage>
        <taxon>Eukaryota</taxon>
        <taxon>Metazoa</taxon>
        <taxon>Spiralia</taxon>
        <taxon>Lophotrochozoa</taxon>
        <taxon>Mollusca</taxon>
        <taxon>Gastropoda</taxon>
        <taxon>Heterobranchia</taxon>
        <taxon>Euthyneura</taxon>
        <taxon>Tectipleura</taxon>
        <taxon>Aplysiida</taxon>
        <taxon>Aplysioidea</taxon>
        <taxon>Aplysiidae</taxon>
        <taxon>Aplysia</taxon>
    </lineage>
</organism>
<accession>A0ABM0JSA2</accession>
<dbReference type="GeneID" id="101858863"/>
<dbReference type="Proteomes" id="UP000694888">
    <property type="component" value="Unplaced"/>
</dbReference>
<dbReference type="PROSITE" id="PS50070">
    <property type="entry name" value="KRINGLE_2"/>
    <property type="match status" value="1"/>
</dbReference>
<proteinExistence type="predicted"/>
<feature type="domain" description="Kringle" evidence="4">
    <location>
        <begin position="2"/>
        <end position="101"/>
    </location>
</feature>
<keyword evidence="5" id="KW-1185">Reference proteome</keyword>
<dbReference type="SUPFAM" id="SSF57440">
    <property type="entry name" value="Kringle-like"/>
    <property type="match status" value="2"/>
</dbReference>